<feature type="transmembrane region" description="Helical" evidence="7">
    <location>
        <begin position="147"/>
        <end position="166"/>
    </location>
</feature>
<evidence type="ECO:0000313" key="10">
    <source>
        <dbReference type="Proteomes" id="UP000245764"/>
    </source>
</evidence>
<feature type="transmembrane region" description="Helical" evidence="7">
    <location>
        <begin position="239"/>
        <end position="258"/>
    </location>
</feature>
<feature type="transmembrane region" description="Helical" evidence="7">
    <location>
        <begin position="309"/>
        <end position="327"/>
    </location>
</feature>
<evidence type="ECO:0000256" key="1">
    <source>
        <dbReference type="ARBA" id="ARBA00004141"/>
    </source>
</evidence>
<proteinExistence type="predicted"/>
<evidence type="ECO:0000259" key="8">
    <source>
        <dbReference type="PROSITE" id="PS50850"/>
    </source>
</evidence>
<evidence type="ECO:0000256" key="2">
    <source>
        <dbReference type="ARBA" id="ARBA00022448"/>
    </source>
</evidence>
<organism evidence="9 10">
    <name type="scientific">Zymoseptoria tritici ST99CH_1E4</name>
    <dbReference type="NCBI Taxonomy" id="1276532"/>
    <lineage>
        <taxon>Eukaryota</taxon>
        <taxon>Fungi</taxon>
        <taxon>Dikarya</taxon>
        <taxon>Ascomycota</taxon>
        <taxon>Pezizomycotina</taxon>
        <taxon>Dothideomycetes</taxon>
        <taxon>Dothideomycetidae</taxon>
        <taxon>Mycosphaerellales</taxon>
        <taxon>Mycosphaerellaceae</taxon>
        <taxon>Zymoseptoria</taxon>
    </lineage>
</organism>
<feature type="transmembrane region" description="Helical" evidence="7">
    <location>
        <begin position="279"/>
        <end position="297"/>
    </location>
</feature>
<evidence type="ECO:0000256" key="6">
    <source>
        <dbReference type="SAM" id="MobiDB-lite"/>
    </source>
</evidence>
<dbReference type="EMBL" id="LT854254">
    <property type="protein sequence ID" value="SMR46166.1"/>
    <property type="molecule type" value="Genomic_DNA"/>
</dbReference>
<feature type="transmembrane region" description="Helical" evidence="7">
    <location>
        <begin position="172"/>
        <end position="194"/>
    </location>
</feature>
<evidence type="ECO:0000256" key="4">
    <source>
        <dbReference type="ARBA" id="ARBA00022989"/>
    </source>
</evidence>
<dbReference type="PROSITE" id="PS50850">
    <property type="entry name" value="MFS"/>
    <property type="match status" value="1"/>
</dbReference>
<dbReference type="SUPFAM" id="SSF103473">
    <property type="entry name" value="MFS general substrate transporter"/>
    <property type="match status" value="1"/>
</dbReference>
<dbReference type="PANTHER" id="PTHR23501">
    <property type="entry name" value="MAJOR FACILITATOR SUPERFAMILY"/>
    <property type="match status" value="1"/>
</dbReference>
<protein>
    <recommendedName>
        <fullName evidence="8">Major facilitator superfamily (MFS) profile domain-containing protein</fullName>
    </recommendedName>
</protein>
<accession>A0A2H1FY32</accession>
<feature type="transmembrane region" description="Helical" evidence="7">
    <location>
        <begin position="441"/>
        <end position="460"/>
    </location>
</feature>
<evidence type="ECO:0000313" key="9">
    <source>
        <dbReference type="EMBL" id="SMR46166.1"/>
    </source>
</evidence>
<dbReference type="GO" id="GO:0005886">
    <property type="term" value="C:plasma membrane"/>
    <property type="evidence" value="ECO:0007669"/>
    <property type="project" value="TreeGrafter"/>
</dbReference>
<name>A0A2H1FY32_ZYMTR</name>
<evidence type="ECO:0000256" key="3">
    <source>
        <dbReference type="ARBA" id="ARBA00022692"/>
    </source>
</evidence>
<dbReference type="InterPro" id="IPR010573">
    <property type="entry name" value="MFS_Str1/Tri12-like"/>
</dbReference>
<dbReference type="GO" id="GO:0022857">
    <property type="term" value="F:transmembrane transporter activity"/>
    <property type="evidence" value="ECO:0007669"/>
    <property type="project" value="InterPro"/>
</dbReference>
<feature type="transmembrane region" description="Helical" evidence="7">
    <location>
        <begin position="472"/>
        <end position="495"/>
    </location>
</feature>
<dbReference type="Pfam" id="PF06609">
    <property type="entry name" value="TRI12"/>
    <property type="match status" value="1"/>
</dbReference>
<sequence>MHSTMRNESNTENNFDEKHVAERNEKASSYASEDSSEKVVWDARTVVALASLCLLWYISIFDRVIDKNEMWSILTFVGSVRSRPPFQAAMTPLLTSTGSQLPLYFLGGMALTATSWMPVANTLALASVAPFSGYLGDLFGRRNITMIGAGAIRVGIVIVATAHSFAQVVGGMALSGAGAGIGELTALSGVGELVPVKKRGLFVGLVVACLIPTTPYVMYSQLFSSRTDPQAYQGWRWGQWISLIYNGVALVGIALTYFPERNSPISRRPRSEVLREIDYVGAFLSISGVALFLVALQSGGLTHPWTSDVVLATLIIGIFLIIGFCVWEWKFAKTPMIPRELFSGQRIVAITFAISFISGMNFYSLINFFPATFSSLYNPDPIQVGLKGLGYGISVTAGAASVNALMTYLPKYNRELLLGSCVLMTAFIGALATATPDNARQTVALGTIGGFGVGGVLVPAQTIAMTACPDHLIGTVVSLALAIRVIGGSIGYSIYFNIFKNKLTAALPTYIAGKAVAVGLPATSAVQFVTAFLTAPATAAKVEGVTAQVIAAAGRGAQEANAHAFYYVWVTSIAFGLVSVLLCMALPSNYKFLTNRVAAHIKH</sequence>
<feature type="transmembrane region" description="Helical" evidence="7">
    <location>
        <begin position="46"/>
        <end position="65"/>
    </location>
</feature>
<evidence type="ECO:0000256" key="7">
    <source>
        <dbReference type="SAM" id="Phobius"/>
    </source>
</evidence>
<feature type="transmembrane region" description="Helical" evidence="7">
    <location>
        <begin position="113"/>
        <end position="135"/>
    </location>
</feature>
<keyword evidence="4 7" id="KW-1133">Transmembrane helix</keyword>
<gene>
    <name evidence="9" type="ORF">ZT1E4_G2784</name>
</gene>
<feature type="domain" description="Major facilitator superfamily (MFS) profile" evidence="8">
    <location>
        <begin position="48"/>
        <end position="539"/>
    </location>
</feature>
<feature type="region of interest" description="Disordered" evidence="6">
    <location>
        <begin position="1"/>
        <end position="29"/>
    </location>
</feature>
<feature type="transmembrane region" description="Helical" evidence="7">
    <location>
        <begin position="564"/>
        <end position="586"/>
    </location>
</feature>
<dbReference type="InterPro" id="IPR036259">
    <property type="entry name" value="MFS_trans_sf"/>
</dbReference>
<reference evidence="10" key="1">
    <citation type="submission" date="2017-05" db="EMBL/GenBank/DDBJ databases">
        <authorList>
            <person name="Song R."/>
            <person name="Chenine A.L."/>
            <person name="Ruprecht R.M."/>
        </authorList>
    </citation>
    <scope>NUCLEOTIDE SEQUENCE [LARGE SCALE GENOMIC DNA]</scope>
</reference>
<feature type="transmembrane region" description="Helical" evidence="7">
    <location>
        <begin position="201"/>
        <end position="219"/>
    </location>
</feature>
<evidence type="ECO:0000256" key="5">
    <source>
        <dbReference type="ARBA" id="ARBA00023136"/>
    </source>
</evidence>
<dbReference type="Proteomes" id="UP000245764">
    <property type="component" value="Chromosome 2"/>
</dbReference>
<feature type="compositionally biased region" description="Polar residues" evidence="6">
    <location>
        <begin position="1"/>
        <end position="13"/>
    </location>
</feature>
<dbReference type="PANTHER" id="PTHR23501:SF109">
    <property type="entry name" value="MAJOR FACILITATOR SUPERFAMILY (MFS) PROFILE DOMAIN-CONTAINING PROTEIN-RELATED"/>
    <property type="match status" value="1"/>
</dbReference>
<feature type="transmembrane region" description="Helical" evidence="7">
    <location>
        <begin position="347"/>
        <end position="369"/>
    </location>
</feature>
<feature type="compositionally biased region" description="Basic and acidic residues" evidence="6">
    <location>
        <begin position="15"/>
        <end position="26"/>
    </location>
</feature>
<keyword evidence="5 7" id="KW-0472">Membrane</keyword>
<comment type="subcellular location">
    <subcellularLocation>
        <location evidence="1">Membrane</location>
        <topology evidence="1">Multi-pass membrane protein</topology>
    </subcellularLocation>
</comment>
<keyword evidence="2" id="KW-0813">Transport</keyword>
<keyword evidence="3 7" id="KW-0812">Transmembrane</keyword>
<dbReference type="InterPro" id="IPR020846">
    <property type="entry name" value="MFS_dom"/>
</dbReference>
<dbReference type="Gene3D" id="1.20.1250.20">
    <property type="entry name" value="MFS general substrate transporter like domains"/>
    <property type="match status" value="2"/>
</dbReference>
<feature type="transmembrane region" description="Helical" evidence="7">
    <location>
        <begin position="416"/>
        <end position="435"/>
    </location>
</feature>
<dbReference type="AlphaFoldDB" id="A0A2H1FY32"/>